<dbReference type="OrthoDB" id="5856985at2759"/>
<keyword evidence="2" id="KW-1185">Reference proteome</keyword>
<evidence type="ECO:0000313" key="3">
    <source>
        <dbReference type="WBParaSite" id="HPLM_0001071801-mRNA-1"/>
    </source>
</evidence>
<accession>A0A0N4WID9</accession>
<proteinExistence type="predicted"/>
<protein>
    <submittedName>
        <fullName evidence="3">ShKT domain-containing protein</fullName>
    </submittedName>
</protein>
<reference evidence="3" key="1">
    <citation type="submission" date="2017-02" db="UniProtKB">
        <authorList>
            <consortium name="WormBaseParasite"/>
        </authorList>
    </citation>
    <scope>IDENTIFICATION</scope>
</reference>
<dbReference type="STRING" id="6290.A0A0N4WID9"/>
<dbReference type="AlphaFoldDB" id="A0A0N4WID9"/>
<reference evidence="1 2" key="2">
    <citation type="submission" date="2018-11" db="EMBL/GenBank/DDBJ databases">
        <authorList>
            <consortium name="Pathogen Informatics"/>
        </authorList>
    </citation>
    <scope>NUCLEOTIDE SEQUENCE [LARGE SCALE GENOMIC DNA]</scope>
    <source>
        <strain evidence="1 2">MHpl1</strain>
    </source>
</reference>
<dbReference type="EMBL" id="UZAF01017366">
    <property type="protein sequence ID" value="VDO40914.1"/>
    <property type="molecule type" value="Genomic_DNA"/>
</dbReference>
<evidence type="ECO:0000313" key="2">
    <source>
        <dbReference type="Proteomes" id="UP000268014"/>
    </source>
</evidence>
<evidence type="ECO:0000313" key="1">
    <source>
        <dbReference type="EMBL" id="VDO40914.1"/>
    </source>
</evidence>
<name>A0A0N4WID9_HAEPC</name>
<gene>
    <name evidence="1" type="ORF">HPLM_LOCUS10710</name>
</gene>
<dbReference type="WBParaSite" id="HPLM_0001071801-mRNA-1">
    <property type="protein sequence ID" value="HPLM_0001071801-mRNA-1"/>
    <property type="gene ID" value="HPLM_0001071801"/>
</dbReference>
<organism evidence="3">
    <name type="scientific">Haemonchus placei</name>
    <name type="common">Barber's pole worm</name>
    <dbReference type="NCBI Taxonomy" id="6290"/>
    <lineage>
        <taxon>Eukaryota</taxon>
        <taxon>Metazoa</taxon>
        <taxon>Ecdysozoa</taxon>
        <taxon>Nematoda</taxon>
        <taxon>Chromadorea</taxon>
        <taxon>Rhabditida</taxon>
        <taxon>Rhabditina</taxon>
        <taxon>Rhabditomorpha</taxon>
        <taxon>Strongyloidea</taxon>
        <taxon>Trichostrongylidae</taxon>
        <taxon>Haemonchus</taxon>
    </lineage>
</organism>
<sequence>MKYLVWVCGLAAPEYADIRTHALRKLKNNPGTTLRELSAEIQQLLDIRQDATLMCSPPSPTAPPPEINVVEAKKGQNREPPSPCFRYGGPHWAKECDFIEKCCDACKRVGHKEGFFRNLNRKSFQPEEKPKKVRPSLHRRLCHCRHSFNQTHLPDCQD</sequence>
<dbReference type="Proteomes" id="UP000268014">
    <property type="component" value="Unassembled WGS sequence"/>
</dbReference>